<reference evidence="27" key="1">
    <citation type="journal article" date="2023" name="G3 (Bethesda)">
        <title>Whole genome assemblies of Zophobas morio and Tenebrio molitor.</title>
        <authorList>
            <person name="Kaur S."/>
            <person name="Stinson S.A."/>
            <person name="diCenzo G.C."/>
        </authorList>
    </citation>
    <scope>NUCLEOTIDE SEQUENCE</scope>
    <source>
        <strain evidence="27">QUZm001</strain>
    </source>
</reference>
<dbReference type="GO" id="GO:0070877">
    <property type="term" value="C:microprocessor complex"/>
    <property type="evidence" value="ECO:0007669"/>
    <property type="project" value="TreeGrafter"/>
</dbReference>
<dbReference type="GO" id="GO:0031053">
    <property type="term" value="P:primary miRNA processing"/>
    <property type="evidence" value="ECO:0007669"/>
    <property type="project" value="TreeGrafter"/>
</dbReference>
<dbReference type="Pfam" id="PF14622">
    <property type="entry name" value="Ribonucleas_3_3"/>
    <property type="match status" value="1"/>
</dbReference>
<dbReference type="GO" id="GO:0004525">
    <property type="term" value="F:ribonuclease III activity"/>
    <property type="evidence" value="ECO:0007669"/>
    <property type="project" value="UniProtKB-EC"/>
</dbReference>
<dbReference type="Gene3D" id="3.30.160.20">
    <property type="match status" value="1"/>
</dbReference>
<keyword evidence="13" id="KW-0378">Hydrolase</keyword>
<comment type="similarity">
    <text evidence="5">Belongs to the ribonuclease III family.</text>
</comment>
<feature type="domain" description="DRBM" evidence="25">
    <location>
        <begin position="1057"/>
        <end position="1132"/>
    </location>
</feature>
<evidence type="ECO:0000313" key="28">
    <source>
        <dbReference type="Proteomes" id="UP001168821"/>
    </source>
</evidence>
<dbReference type="Gene3D" id="1.10.1520.10">
    <property type="entry name" value="Ribonuclease III domain"/>
    <property type="match status" value="2"/>
</dbReference>
<proteinExistence type="inferred from homology"/>
<dbReference type="CDD" id="cd19877">
    <property type="entry name" value="DSRM_RNAse_III_meta_like"/>
    <property type="match status" value="1"/>
</dbReference>
<keyword evidence="28" id="KW-1185">Reference proteome</keyword>
<keyword evidence="10" id="KW-0479">Metal-binding</keyword>
<evidence type="ECO:0000259" key="26">
    <source>
        <dbReference type="PROSITE" id="PS50142"/>
    </source>
</evidence>
<evidence type="ECO:0000256" key="18">
    <source>
        <dbReference type="ARBA" id="ARBA00023242"/>
    </source>
</evidence>
<dbReference type="SMART" id="SM00358">
    <property type="entry name" value="DSRM"/>
    <property type="match status" value="1"/>
</dbReference>
<feature type="compositionally biased region" description="Low complexity" evidence="24">
    <location>
        <begin position="1193"/>
        <end position="1205"/>
    </location>
</feature>
<feature type="region of interest" description="Disordered" evidence="24">
    <location>
        <begin position="1244"/>
        <end position="1265"/>
    </location>
</feature>
<keyword evidence="16" id="KW-0334">Gonadal differentiation</keyword>
<evidence type="ECO:0000256" key="11">
    <source>
        <dbReference type="ARBA" id="ARBA00022737"/>
    </source>
</evidence>
<evidence type="ECO:0000256" key="15">
    <source>
        <dbReference type="ARBA" id="ARBA00022884"/>
    </source>
</evidence>
<evidence type="ECO:0000256" key="14">
    <source>
        <dbReference type="ARBA" id="ARBA00022842"/>
    </source>
</evidence>
<evidence type="ECO:0000256" key="12">
    <source>
        <dbReference type="ARBA" id="ARBA00022759"/>
    </source>
</evidence>
<evidence type="ECO:0000256" key="24">
    <source>
        <dbReference type="SAM" id="MobiDB-lite"/>
    </source>
</evidence>
<keyword evidence="8" id="KW-0690">Ribosome biogenesis</keyword>
<feature type="region of interest" description="Disordered" evidence="24">
    <location>
        <begin position="264"/>
        <end position="315"/>
    </location>
</feature>
<feature type="compositionally biased region" description="Basic and acidic residues" evidence="24">
    <location>
        <begin position="165"/>
        <end position="177"/>
    </location>
</feature>
<dbReference type="Pfam" id="PF00636">
    <property type="entry name" value="Ribonuclease_3"/>
    <property type="match status" value="1"/>
</dbReference>
<gene>
    <name evidence="27" type="ORF">Zmor_027171</name>
</gene>
<dbReference type="GO" id="GO:0046872">
    <property type="term" value="F:metal ion binding"/>
    <property type="evidence" value="ECO:0007669"/>
    <property type="project" value="UniProtKB-KW"/>
</dbReference>
<dbReference type="PROSITE" id="PS00517">
    <property type="entry name" value="RNASE_3_1"/>
    <property type="match status" value="1"/>
</dbReference>
<dbReference type="SMART" id="SM00535">
    <property type="entry name" value="RIBOc"/>
    <property type="match status" value="2"/>
</dbReference>
<feature type="compositionally biased region" description="Acidic residues" evidence="24">
    <location>
        <begin position="296"/>
        <end position="305"/>
    </location>
</feature>
<dbReference type="EMBL" id="JALNTZ010000009">
    <property type="protein sequence ID" value="KAJ3640619.1"/>
    <property type="molecule type" value="Genomic_DNA"/>
</dbReference>
<dbReference type="GO" id="GO:0007506">
    <property type="term" value="P:gonadal mesoderm development"/>
    <property type="evidence" value="ECO:0007669"/>
    <property type="project" value="UniProtKB-KW"/>
</dbReference>
<accession>A0AA38HT54</accession>
<feature type="compositionally biased region" description="Pro residues" evidence="24">
    <location>
        <begin position="79"/>
        <end position="88"/>
    </location>
</feature>
<feature type="region of interest" description="Disordered" evidence="24">
    <location>
        <begin position="1146"/>
        <end position="1208"/>
    </location>
</feature>
<comment type="function">
    <text evidence="20">Executes the initial step of microRNA (miRNA) processing in the nucleus, that is the cleavage of pri-miRNA to release pre-miRNA. Involved in pre-rRNA processing. Cleaves double-strand RNA and does not cleave single-strand RNA. Involved in fertility. Required for the function or synthesis of the let-7 miRNA.</text>
</comment>
<feature type="compositionally biased region" description="Basic residues" evidence="24">
    <location>
        <begin position="127"/>
        <end position="142"/>
    </location>
</feature>
<evidence type="ECO:0000256" key="19">
    <source>
        <dbReference type="ARBA" id="ARBA00032486"/>
    </source>
</evidence>
<comment type="cofactor">
    <cofactor evidence="3">
        <name>Mg(2+)</name>
        <dbReference type="ChEBI" id="CHEBI:18420"/>
    </cofactor>
</comment>
<feature type="compositionally biased region" description="Basic residues" evidence="24">
    <location>
        <begin position="150"/>
        <end position="160"/>
    </location>
</feature>
<feature type="domain" description="RNase III" evidence="26">
    <location>
        <begin position="907"/>
        <end position="1030"/>
    </location>
</feature>
<keyword evidence="15 23" id="KW-0694">RNA-binding</keyword>
<dbReference type="Pfam" id="PF26050">
    <property type="entry name" value="Helical_CED_Drosha"/>
    <property type="match status" value="1"/>
</dbReference>
<evidence type="ECO:0000256" key="22">
    <source>
        <dbReference type="ARBA" id="ARBA00083702"/>
    </source>
</evidence>
<evidence type="ECO:0000256" key="1">
    <source>
        <dbReference type="ARBA" id="ARBA00000109"/>
    </source>
</evidence>
<dbReference type="FunFam" id="3.30.160.20:FF:000012">
    <property type="entry name" value="Drosha ribonuclease III"/>
    <property type="match status" value="1"/>
</dbReference>
<dbReference type="InterPro" id="IPR000999">
    <property type="entry name" value="RNase_III_dom"/>
</dbReference>
<dbReference type="InterPro" id="IPR044442">
    <property type="entry name" value="RNAse_III_DSRM__animal"/>
</dbReference>
<keyword evidence="14" id="KW-0460">Magnesium</keyword>
<feature type="region of interest" description="Disordered" evidence="24">
    <location>
        <begin position="79"/>
        <end position="177"/>
    </location>
</feature>
<feature type="compositionally biased region" description="Basic residues" evidence="24">
    <location>
        <begin position="1146"/>
        <end position="1158"/>
    </location>
</feature>
<evidence type="ECO:0000313" key="27">
    <source>
        <dbReference type="EMBL" id="KAJ3640619.1"/>
    </source>
</evidence>
<dbReference type="PROSITE" id="PS50137">
    <property type="entry name" value="DS_RBD"/>
    <property type="match status" value="1"/>
</dbReference>
<evidence type="ECO:0000256" key="21">
    <source>
        <dbReference type="ARBA" id="ARBA00078955"/>
    </source>
</evidence>
<dbReference type="SUPFAM" id="SSF54768">
    <property type="entry name" value="dsRNA-binding domain-like"/>
    <property type="match status" value="1"/>
</dbReference>
<evidence type="ECO:0000256" key="17">
    <source>
        <dbReference type="ARBA" id="ARBA00023211"/>
    </source>
</evidence>
<evidence type="ECO:0000256" key="9">
    <source>
        <dbReference type="ARBA" id="ARBA00022722"/>
    </source>
</evidence>
<dbReference type="EC" id="3.1.26.3" evidence="6"/>
<evidence type="ECO:0000256" key="13">
    <source>
        <dbReference type="ARBA" id="ARBA00022801"/>
    </source>
</evidence>
<dbReference type="InterPro" id="IPR036389">
    <property type="entry name" value="RNase_III_sf"/>
</dbReference>
<evidence type="ECO:0000256" key="20">
    <source>
        <dbReference type="ARBA" id="ARBA00060285"/>
    </source>
</evidence>
<evidence type="ECO:0000256" key="4">
    <source>
        <dbReference type="ARBA" id="ARBA00004123"/>
    </source>
</evidence>
<evidence type="ECO:0000256" key="7">
    <source>
        <dbReference type="ARBA" id="ARBA00017706"/>
    </source>
</evidence>
<dbReference type="CDD" id="cd00593">
    <property type="entry name" value="RIBOc"/>
    <property type="match status" value="2"/>
</dbReference>
<dbReference type="InterPro" id="IPR058938">
    <property type="entry name" value="Helical_CED_Drosha"/>
</dbReference>
<keyword evidence="18" id="KW-0539">Nucleus</keyword>
<dbReference type="Proteomes" id="UP001168821">
    <property type="component" value="Unassembled WGS sequence"/>
</dbReference>
<keyword evidence="9" id="KW-0540">Nuclease</keyword>
<name>A0AA38HT54_9CUCU</name>
<feature type="domain" description="RNase III" evidence="26">
    <location>
        <begin position="675"/>
        <end position="855"/>
    </location>
</feature>
<comment type="catalytic activity">
    <reaction evidence="1">
        <text>Endonucleolytic cleavage to 5'-phosphomonoester.</text>
        <dbReference type="EC" id="3.1.26.3"/>
    </reaction>
</comment>
<dbReference type="SUPFAM" id="SSF69065">
    <property type="entry name" value="RNase III domain-like"/>
    <property type="match status" value="2"/>
</dbReference>
<evidence type="ECO:0000256" key="8">
    <source>
        <dbReference type="ARBA" id="ARBA00022517"/>
    </source>
</evidence>
<dbReference type="GO" id="GO:0006364">
    <property type="term" value="P:rRNA processing"/>
    <property type="evidence" value="ECO:0007669"/>
    <property type="project" value="InterPro"/>
</dbReference>
<protein>
    <recommendedName>
        <fullName evidence="7">Ribonuclease 3</fullName>
        <ecNumber evidence="6">3.1.26.3</ecNumber>
    </recommendedName>
    <alternativeName>
        <fullName evidence="19">Ribonuclease III</fullName>
    </alternativeName>
    <alternativeName>
        <fullName evidence="21 22">protein Drosha</fullName>
    </alternativeName>
</protein>
<evidence type="ECO:0000256" key="6">
    <source>
        <dbReference type="ARBA" id="ARBA00012177"/>
    </source>
</evidence>
<organism evidence="27 28">
    <name type="scientific">Zophobas morio</name>
    <dbReference type="NCBI Taxonomy" id="2755281"/>
    <lineage>
        <taxon>Eukaryota</taxon>
        <taxon>Metazoa</taxon>
        <taxon>Ecdysozoa</taxon>
        <taxon>Arthropoda</taxon>
        <taxon>Hexapoda</taxon>
        <taxon>Insecta</taxon>
        <taxon>Pterygota</taxon>
        <taxon>Neoptera</taxon>
        <taxon>Endopterygota</taxon>
        <taxon>Coleoptera</taxon>
        <taxon>Polyphaga</taxon>
        <taxon>Cucujiformia</taxon>
        <taxon>Tenebrionidae</taxon>
        <taxon>Zophobas</taxon>
    </lineage>
</organism>
<dbReference type="FunFam" id="1.10.1520.10:FF:000002">
    <property type="entry name" value="Drosha ribonuclease III"/>
    <property type="match status" value="1"/>
</dbReference>
<dbReference type="HAMAP" id="MF_00104">
    <property type="entry name" value="RNase_III"/>
    <property type="match status" value="1"/>
</dbReference>
<dbReference type="InterPro" id="IPR014720">
    <property type="entry name" value="dsRBD_dom"/>
</dbReference>
<dbReference type="GO" id="GO:0003723">
    <property type="term" value="F:RNA binding"/>
    <property type="evidence" value="ECO:0007669"/>
    <property type="project" value="UniProtKB-UniRule"/>
</dbReference>
<dbReference type="PANTHER" id="PTHR11207:SF0">
    <property type="entry name" value="RIBONUCLEASE 3"/>
    <property type="match status" value="1"/>
</dbReference>
<evidence type="ECO:0000256" key="10">
    <source>
        <dbReference type="ARBA" id="ARBA00022723"/>
    </source>
</evidence>
<dbReference type="PANTHER" id="PTHR11207">
    <property type="entry name" value="RIBONUCLEASE III"/>
    <property type="match status" value="1"/>
</dbReference>
<comment type="cofactor">
    <cofactor evidence="2">
        <name>Mn(2+)</name>
        <dbReference type="ChEBI" id="CHEBI:29035"/>
    </cofactor>
</comment>
<evidence type="ECO:0000256" key="3">
    <source>
        <dbReference type="ARBA" id="ARBA00001946"/>
    </source>
</evidence>
<keyword evidence="16" id="KW-0221">Differentiation</keyword>
<dbReference type="InterPro" id="IPR011907">
    <property type="entry name" value="RNase_III"/>
</dbReference>
<evidence type="ECO:0000256" key="23">
    <source>
        <dbReference type="PROSITE-ProRule" id="PRU00266"/>
    </source>
</evidence>
<keyword evidence="17" id="KW-0464">Manganese</keyword>
<dbReference type="GO" id="GO:0031054">
    <property type="term" value="P:pre-miRNA processing"/>
    <property type="evidence" value="ECO:0007669"/>
    <property type="project" value="InterPro"/>
</dbReference>
<dbReference type="PROSITE" id="PS50142">
    <property type="entry name" value="RNASE_3_2"/>
    <property type="match status" value="2"/>
</dbReference>
<feature type="compositionally biased region" description="Basic and acidic residues" evidence="24">
    <location>
        <begin position="107"/>
        <end position="126"/>
    </location>
</feature>
<evidence type="ECO:0000259" key="25">
    <source>
        <dbReference type="PROSITE" id="PS50137"/>
    </source>
</evidence>
<keyword evidence="11" id="KW-0677">Repeat</keyword>
<feature type="compositionally biased region" description="Polar residues" evidence="24">
    <location>
        <begin position="90"/>
        <end position="104"/>
    </location>
</feature>
<dbReference type="Pfam" id="PF00035">
    <property type="entry name" value="dsrm"/>
    <property type="match status" value="1"/>
</dbReference>
<evidence type="ECO:0000256" key="2">
    <source>
        <dbReference type="ARBA" id="ARBA00001936"/>
    </source>
</evidence>
<evidence type="ECO:0000256" key="5">
    <source>
        <dbReference type="ARBA" id="ARBA00010183"/>
    </source>
</evidence>
<comment type="caution">
    <text evidence="27">The sequence shown here is derived from an EMBL/GenBank/DDBJ whole genome shotgun (WGS) entry which is preliminary data.</text>
</comment>
<sequence length="1307" mass="150668">MGDPYPYNYSNYQQYSFPSNYNPNYASYDSNYASYNYNSHYPPYDPNYASYNYNYSSAEQWSQWNGSYPMMPPYPPPADFSVPPPPISYPSHSQNPQYNKTSPKANDYQKELENYKQTKVNNEKPTRKSRSSSPRKRSRSKSRSQSPYPYKRHSRSKSKSSRFSPRSDRLKKPTKERQMILSKWRKNYCASREEVNNRIQELAKMDQEEALEKEKSIWTRSTPSDLYYIKDDTNSKVTRGTPKLHQVCRKFEDMLVQRAHKVNNSKPRYVPPPRKNRARLCKHKSEESTSGSSDEQLTDEEDCTMEELQRKQQHPDRLHPEMWYNDPGEMNDGPLCRCSVKSRKSGIRHGIYPGEKQLLKCLPDSNNADKLYHYRITISPPTNFLIKAPTIIHYDEHEFIFEGFSMFSHFPLVQLPPCKVIRFNIEYTILYIEEKIPDNFTVKELDLFYEYLFKEVLELVDLDFKAAGDSEGCSQFHFMPRFARGLPDNGKEILAMKEVLQYLLESSFPLIEKEYLGDMIKMSQYDWQSYADEIKGMVVTYPGKKPCSVRVDQLDRNIDLQKAGYYKFPEIVHFGIRPPQLSYAGNPDYQKAWRDYVKFRHLLANMSKPTFEDKRKLEAKENKLQEMRTQGKMKRDITVAVSAEGFYRTGIMCDVIQHAMLVPVLVCHLRFHHSLNVLEESINYKFKNRALLQLALTHPSYRENFGTNPDHARNSLTNCGIRQPEYGDRRIHYMNTRKRGINTLINIMSRFGKQQETESNITHNERLEFLGDAVVEFLSSIHLFYTFPDLEEGGLATYRAAIVQNQHLAVLAKTLKLDQFMLYAHGSDLCHDLELRHAMANCFEALMGALFLDGGISIVDRVFSETLFKENANLLEVWMKLPPHPLQEQEPTGDREWIPKFELLQNLTKFEDSIGVKFNHIRLLARAFTDRSVGYTNLTLGSNQRLEFLGDTVLQLIASEYLYKYFPEHHEGHLSLLRSSLVNNRTQAVVCDDLGMANYAVYNNPKAELKTKDRADLLEAFIGALYVDQGLEFCEVFCQVTLFPRLQDFIMNQDWNDPKSKLQQCCLTLRSMDGGEPDIPVYKVIECKGPTNTRVYTVAVYFRGRRLASSMGHSIQQAEMNAAKRALEISHDLFPQLDHQKRVIAKSMKKQKHKKQSGKGRSQVLTEPKSPESYSRTRFRRSESKSKSRSKSKSSSDSVSELSCKGSEGRGSKIHIISVDNISLPSFGKSSESSCSSKSDISYESAHFDRTGSPGSSKRYKGSARRSSTCGLSFLDGNLPSCSKSSVSSTRKSDLTYILTDDSSGDN</sequence>
<comment type="subcellular location">
    <subcellularLocation>
        <location evidence="4">Nucleus</location>
    </subcellularLocation>
</comment>
<keyword evidence="12" id="KW-0255">Endonuclease</keyword>
<evidence type="ECO:0000256" key="16">
    <source>
        <dbReference type="ARBA" id="ARBA00023156"/>
    </source>
</evidence>